<dbReference type="InterPro" id="IPR050090">
    <property type="entry name" value="Tyrosine_recombinase_XerCD"/>
</dbReference>
<keyword evidence="2 4" id="KW-0238">DNA-binding</keyword>
<dbReference type="InterPro" id="IPR013762">
    <property type="entry name" value="Integrase-like_cat_sf"/>
</dbReference>
<name>A0A562QET9_9BACI</name>
<dbReference type="InterPro" id="IPR004107">
    <property type="entry name" value="Integrase_SAM-like_N"/>
</dbReference>
<gene>
    <name evidence="7" type="ORF">IQ10_02809</name>
</gene>
<evidence type="ECO:0000259" key="5">
    <source>
        <dbReference type="PROSITE" id="PS51898"/>
    </source>
</evidence>
<dbReference type="InterPro" id="IPR011010">
    <property type="entry name" value="DNA_brk_join_enz"/>
</dbReference>
<protein>
    <submittedName>
        <fullName evidence="7">Site-specific recombinase XerD</fullName>
    </submittedName>
</protein>
<organism evidence="7 8">
    <name type="scientific">Halalkalibacter nanhaiisediminis</name>
    <dbReference type="NCBI Taxonomy" id="688079"/>
    <lineage>
        <taxon>Bacteria</taxon>
        <taxon>Bacillati</taxon>
        <taxon>Bacillota</taxon>
        <taxon>Bacilli</taxon>
        <taxon>Bacillales</taxon>
        <taxon>Bacillaceae</taxon>
        <taxon>Halalkalibacter</taxon>
    </lineage>
</organism>
<feature type="domain" description="Core-binding (CB)" evidence="6">
    <location>
        <begin position="3"/>
        <end position="93"/>
    </location>
</feature>
<dbReference type="AlphaFoldDB" id="A0A562QET9"/>
<dbReference type="Proteomes" id="UP000315711">
    <property type="component" value="Unassembled WGS sequence"/>
</dbReference>
<evidence type="ECO:0000256" key="4">
    <source>
        <dbReference type="PROSITE-ProRule" id="PRU01248"/>
    </source>
</evidence>
<evidence type="ECO:0000313" key="7">
    <source>
        <dbReference type="EMBL" id="TWI55262.1"/>
    </source>
</evidence>
<evidence type="ECO:0000259" key="6">
    <source>
        <dbReference type="PROSITE" id="PS51900"/>
    </source>
</evidence>
<dbReference type="Pfam" id="PF00589">
    <property type="entry name" value="Phage_integrase"/>
    <property type="match status" value="1"/>
</dbReference>
<dbReference type="InterPro" id="IPR010998">
    <property type="entry name" value="Integrase_recombinase_N"/>
</dbReference>
<feature type="domain" description="Tyr recombinase" evidence="5">
    <location>
        <begin position="117"/>
        <end position="330"/>
    </location>
</feature>
<dbReference type="PANTHER" id="PTHR30349:SF86">
    <property type="entry name" value="INTEGRASE_RECOMBINASE AQ_AA09-RELATED"/>
    <property type="match status" value="1"/>
</dbReference>
<accession>A0A562QET9</accession>
<dbReference type="SUPFAM" id="SSF56349">
    <property type="entry name" value="DNA breaking-rejoining enzymes"/>
    <property type="match status" value="1"/>
</dbReference>
<sequence length="330" mass="39357">MEPEFPAFIEDYLNQLLLKGRKDSTIRRYQYDLFDFSNWLRQARQTTEVIDWKTISTEELELFFEELSSGRNYHIRTIRRIHSVLKQVSRYQKSLGSSELRPIEDIEPPELTANPLSESEWLTEKERTVLLRSVMSDHGLSDQQMETFHFYKERNVFMVRLFLHYGLTLREVHQLSMTNIKFERNELVIDHESAPARNITLEEQDKKLAYTYYKQIPEPVRPRLHSADPFFVAFDFKRKTFHWSYDDDGPKRMTIIAMQKMLRMEVKRAQLRKGISAQTLRHTFILQKLINGMSQDELIDIIGYTSPLSIKRYLNTAQHMTKEQIARLNK</sequence>
<reference evidence="7 8" key="1">
    <citation type="journal article" date="2015" name="Stand. Genomic Sci.">
        <title>Genomic Encyclopedia of Bacterial and Archaeal Type Strains, Phase III: the genomes of soil and plant-associated and newly described type strains.</title>
        <authorList>
            <person name="Whitman W.B."/>
            <person name="Woyke T."/>
            <person name="Klenk H.P."/>
            <person name="Zhou Y."/>
            <person name="Lilburn T.G."/>
            <person name="Beck B.J."/>
            <person name="De Vos P."/>
            <person name="Vandamme P."/>
            <person name="Eisen J.A."/>
            <person name="Garrity G."/>
            <person name="Hugenholtz P."/>
            <person name="Kyrpides N.C."/>
        </authorList>
    </citation>
    <scope>NUCLEOTIDE SEQUENCE [LARGE SCALE GENOMIC DNA]</scope>
    <source>
        <strain evidence="7 8">CGMCC 1.10116</strain>
    </source>
</reference>
<dbReference type="PANTHER" id="PTHR30349">
    <property type="entry name" value="PHAGE INTEGRASE-RELATED"/>
    <property type="match status" value="1"/>
</dbReference>
<dbReference type="OrthoDB" id="2349923at2"/>
<evidence type="ECO:0000256" key="2">
    <source>
        <dbReference type="ARBA" id="ARBA00023125"/>
    </source>
</evidence>
<dbReference type="Pfam" id="PF02899">
    <property type="entry name" value="Phage_int_SAM_1"/>
    <property type="match status" value="1"/>
</dbReference>
<proteinExistence type="predicted"/>
<dbReference type="Gene3D" id="1.10.443.10">
    <property type="entry name" value="Intergrase catalytic core"/>
    <property type="match status" value="1"/>
</dbReference>
<dbReference type="RefSeq" id="WP_144451055.1">
    <property type="nucleotide sequence ID" value="NZ_VLKZ01000007.1"/>
</dbReference>
<dbReference type="GO" id="GO:0006310">
    <property type="term" value="P:DNA recombination"/>
    <property type="evidence" value="ECO:0007669"/>
    <property type="project" value="UniProtKB-KW"/>
</dbReference>
<evidence type="ECO:0000256" key="3">
    <source>
        <dbReference type="ARBA" id="ARBA00023172"/>
    </source>
</evidence>
<evidence type="ECO:0000256" key="1">
    <source>
        <dbReference type="ARBA" id="ARBA00022908"/>
    </source>
</evidence>
<dbReference type="GO" id="GO:0003677">
    <property type="term" value="F:DNA binding"/>
    <property type="evidence" value="ECO:0007669"/>
    <property type="project" value="UniProtKB-UniRule"/>
</dbReference>
<keyword evidence="3" id="KW-0233">DNA recombination</keyword>
<keyword evidence="1" id="KW-0229">DNA integration</keyword>
<dbReference type="PROSITE" id="PS51900">
    <property type="entry name" value="CB"/>
    <property type="match status" value="1"/>
</dbReference>
<dbReference type="Gene3D" id="1.10.150.130">
    <property type="match status" value="1"/>
</dbReference>
<dbReference type="PROSITE" id="PS51898">
    <property type="entry name" value="TYR_RECOMBINASE"/>
    <property type="match status" value="1"/>
</dbReference>
<keyword evidence="8" id="KW-1185">Reference proteome</keyword>
<evidence type="ECO:0000313" key="8">
    <source>
        <dbReference type="Proteomes" id="UP000315711"/>
    </source>
</evidence>
<dbReference type="CDD" id="cd00397">
    <property type="entry name" value="DNA_BRE_C"/>
    <property type="match status" value="1"/>
</dbReference>
<dbReference type="EMBL" id="VLKZ01000007">
    <property type="protein sequence ID" value="TWI55262.1"/>
    <property type="molecule type" value="Genomic_DNA"/>
</dbReference>
<dbReference type="InterPro" id="IPR002104">
    <property type="entry name" value="Integrase_catalytic"/>
</dbReference>
<dbReference type="InterPro" id="IPR044068">
    <property type="entry name" value="CB"/>
</dbReference>
<dbReference type="GO" id="GO:0015074">
    <property type="term" value="P:DNA integration"/>
    <property type="evidence" value="ECO:0007669"/>
    <property type="project" value="UniProtKB-KW"/>
</dbReference>
<comment type="caution">
    <text evidence="7">The sequence shown here is derived from an EMBL/GenBank/DDBJ whole genome shotgun (WGS) entry which is preliminary data.</text>
</comment>